<dbReference type="AlphaFoldDB" id="A0AAW1K3F4"/>
<dbReference type="InterPro" id="IPR018170">
    <property type="entry name" value="Aldo/ket_reductase_CS"/>
</dbReference>
<feature type="active site" description="Proton donor" evidence="4">
    <location>
        <position position="52"/>
    </location>
</feature>
<dbReference type="PIRSF" id="PIRSF000097">
    <property type="entry name" value="AKR"/>
    <property type="match status" value="1"/>
</dbReference>
<dbReference type="GO" id="GO:0016491">
    <property type="term" value="F:oxidoreductase activity"/>
    <property type="evidence" value="ECO:0007669"/>
    <property type="project" value="UniProtKB-KW"/>
</dbReference>
<accession>A0AAW1K3F4</accession>
<dbReference type="SUPFAM" id="SSF51430">
    <property type="entry name" value="NAD(P)-linked oxidoreductase"/>
    <property type="match status" value="1"/>
</dbReference>
<organism evidence="8 9">
    <name type="scientific">Popillia japonica</name>
    <name type="common">Japanese beetle</name>
    <dbReference type="NCBI Taxonomy" id="7064"/>
    <lineage>
        <taxon>Eukaryota</taxon>
        <taxon>Metazoa</taxon>
        <taxon>Ecdysozoa</taxon>
        <taxon>Arthropoda</taxon>
        <taxon>Hexapoda</taxon>
        <taxon>Insecta</taxon>
        <taxon>Pterygota</taxon>
        <taxon>Neoptera</taxon>
        <taxon>Endopterygota</taxon>
        <taxon>Coleoptera</taxon>
        <taxon>Polyphaga</taxon>
        <taxon>Scarabaeiformia</taxon>
        <taxon>Scarabaeidae</taxon>
        <taxon>Rutelinae</taxon>
        <taxon>Popillia</taxon>
    </lineage>
</organism>
<dbReference type="PANTHER" id="PTHR11732">
    <property type="entry name" value="ALDO/KETO REDUCTASE"/>
    <property type="match status" value="1"/>
</dbReference>
<dbReference type="InterPro" id="IPR023210">
    <property type="entry name" value="NADP_OxRdtase_dom"/>
</dbReference>
<dbReference type="FunFam" id="3.20.20.100:FF:000006">
    <property type="entry name" value="Aldo-keto reductase family 1 member A1"/>
    <property type="match status" value="1"/>
</dbReference>
<evidence type="ECO:0000256" key="4">
    <source>
        <dbReference type="PIRSR" id="PIRSR000097-1"/>
    </source>
</evidence>
<comment type="caution">
    <text evidence="8">The sequence shown here is derived from an EMBL/GenBank/DDBJ whole genome shotgun (WGS) entry which is preliminary data.</text>
</comment>
<evidence type="ECO:0000256" key="6">
    <source>
        <dbReference type="PIRSR" id="PIRSR000097-3"/>
    </source>
</evidence>
<keyword evidence="9" id="KW-1185">Reference proteome</keyword>
<evidence type="ECO:0000313" key="8">
    <source>
        <dbReference type="EMBL" id="KAK9712636.1"/>
    </source>
</evidence>
<evidence type="ECO:0000256" key="3">
    <source>
        <dbReference type="ARBA" id="ARBA00023002"/>
    </source>
</evidence>
<dbReference type="InterPro" id="IPR036812">
    <property type="entry name" value="NAD(P)_OxRdtase_dom_sf"/>
</dbReference>
<dbReference type="EMBL" id="JASPKY010000260">
    <property type="protein sequence ID" value="KAK9712636.1"/>
    <property type="molecule type" value="Genomic_DNA"/>
</dbReference>
<evidence type="ECO:0000256" key="5">
    <source>
        <dbReference type="PIRSR" id="PIRSR000097-2"/>
    </source>
</evidence>
<keyword evidence="3" id="KW-0560">Oxidoreductase</keyword>
<evidence type="ECO:0000313" key="9">
    <source>
        <dbReference type="Proteomes" id="UP001458880"/>
    </source>
</evidence>
<proteinExistence type="inferred from homology"/>
<evidence type="ECO:0000256" key="1">
    <source>
        <dbReference type="ARBA" id="ARBA00007905"/>
    </source>
</evidence>
<dbReference type="Proteomes" id="UP001458880">
    <property type="component" value="Unassembled WGS sequence"/>
</dbReference>
<feature type="binding site" evidence="5">
    <location>
        <position position="114"/>
    </location>
    <ligand>
        <name>substrate</name>
    </ligand>
</feature>
<evidence type="ECO:0000259" key="7">
    <source>
        <dbReference type="Pfam" id="PF00248"/>
    </source>
</evidence>
<dbReference type="PROSITE" id="PS00798">
    <property type="entry name" value="ALDOKETO_REDUCTASE_1"/>
    <property type="match status" value="1"/>
</dbReference>
<dbReference type="Gene3D" id="3.20.20.100">
    <property type="entry name" value="NADP-dependent oxidoreductase domain"/>
    <property type="match status" value="1"/>
</dbReference>
<feature type="site" description="Lowers pKa of active site Tyr" evidence="6">
    <location>
        <position position="81"/>
    </location>
</feature>
<dbReference type="Pfam" id="PF00248">
    <property type="entry name" value="Aldo_ket_red"/>
    <property type="match status" value="1"/>
</dbReference>
<reference evidence="8 9" key="1">
    <citation type="journal article" date="2024" name="BMC Genomics">
        <title>De novo assembly and annotation of Popillia japonica's genome with initial clues to its potential as an invasive pest.</title>
        <authorList>
            <person name="Cucini C."/>
            <person name="Boschi S."/>
            <person name="Funari R."/>
            <person name="Cardaioli E."/>
            <person name="Iannotti N."/>
            <person name="Marturano G."/>
            <person name="Paoli F."/>
            <person name="Bruttini M."/>
            <person name="Carapelli A."/>
            <person name="Frati F."/>
            <person name="Nardi F."/>
        </authorList>
    </citation>
    <scope>NUCLEOTIDE SEQUENCE [LARGE SCALE GENOMIC DNA]</scope>
    <source>
        <strain evidence="8">DMR45628</strain>
    </source>
</reference>
<dbReference type="PRINTS" id="PR00069">
    <property type="entry name" value="ALDKETRDTASE"/>
</dbReference>
<sequence length="319" mass="36206">MACKVFLTLQPGNVKMPALGYGTWQGKGDDLEIALNEALELGYRHIDTASRYQNEEIIGNVLKKWFNSGNLKREDVFITTKLAPSGMHPDNVEERLKESLRKLQLDYVDLYLIHFPIPIIETDTADAYGDPNITYLDIWKKMEEQVDAGRTKTIGVSNFSVKKIDNILKNCRIKPANNQVEMHVYFQQKELVDFCTKNGITIVAYAPIGTRGYNVAMKTFGRPTKVLPDLLSDQVVNRIAKKHSKTPAQVLIKFLLQVGVATIPKSVTPCRIKENLNVFDFELDGQDMRDLRALDKGAVARISDFKGWGRLEEHPDFEF</sequence>
<dbReference type="InterPro" id="IPR020471">
    <property type="entry name" value="AKR"/>
</dbReference>
<dbReference type="PROSITE" id="PS00062">
    <property type="entry name" value="ALDOKETO_REDUCTASE_2"/>
    <property type="match status" value="1"/>
</dbReference>
<protein>
    <submittedName>
        <fullName evidence="8">Aldo/keto reductase family</fullName>
    </submittedName>
</protein>
<evidence type="ECO:0000256" key="2">
    <source>
        <dbReference type="ARBA" id="ARBA00022857"/>
    </source>
</evidence>
<feature type="domain" description="NADP-dependent oxidoreductase" evidence="7">
    <location>
        <begin position="19"/>
        <end position="295"/>
    </location>
</feature>
<keyword evidence="2" id="KW-0521">NADP</keyword>
<dbReference type="PROSITE" id="PS00063">
    <property type="entry name" value="ALDOKETO_REDUCTASE_3"/>
    <property type="match status" value="1"/>
</dbReference>
<comment type="similarity">
    <text evidence="1">Belongs to the aldo/keto reductase family.</text>
</comment>
<name>A0AAW1K3F4_POPJA</name>
<gene>
    <name evidence="8" type="ORF">QE152_g24796</name>
</gene>